<sequence>MDRRPLLLSGPRWPCGEARPKSLKISDEDVVVHNKRAYNRGQVTLSNGREVSLKFENLPERRYRDQDAANGSHWYLGVHCACLDVAERLMNESSGKARSIGELWMTIERRRVKTADDENIRPLYLPSIPKNRSEESKELGLQRYYIPRDAIRT</sequence>
<dbReference type="AlphaFoldDB" id="A0A420N801"/>
<gene>
    <name evidence="1" type="ORF">BFJ69_g7054</name>
</gene>
<evidence type="ECO:0000313" key="1">
    <source>
        <dbReference type="EMBL" id="RKK76404.1"/>
    </source>
</evidence>
<comment type="caution">
    <text evidence="1">The sequence shown here is derived from an EMBL/GenBank/DDBJ whole genome shotgun (WGS) entry which is preliminary data.</text>
</comment>
<dbReference type="Proteomes" id="UP000285084">
    <property type="component" value="Unassembled WGS sequence"/>
</dbReference>
<accession>A0A420N801</accession>
<organism evidence="1 2">
    <name type="scientific">Fusarium oxysporum</name>
    <name type="common">Fusarium vascular wilt</name>
    <dbReference type="NCBI Taxonomy" id="5507"/>
    <lineage>
        <taxon>Eukaryota</taxon>
        <taxon>Fungi</taxon>
        <taxon>Dikarya</taxon>
        <taxon>Ascomycota</taxon>
        <taxon>Pezizomycotina</taxon>
        <taxon>Sordariomycetes</taxon>
        <taxon>Hypocreomycetidae</taxon>
        <taxon>Hypocreales</taxon>
        <taxon>Nectriaceae</taxon>
        <taxon>Fusarium</taxon>
        <taxon>Fusarium oxysporum species complex</taxon>
    </lineage>
</organism>
<protein>
    <submittedName>
        <fullName evidence="1">Uncharacterized protein</fullName>
    </submittedName>
</protein>
<name>A0A420N801_FUSOX</name>
<evidence type="ECO:0000313" key="2">
    <source>
        <dbReference type="Proteomes" id="UP000285084"/>
    </source>
</evidence>
<dbReference type="EMBL" id="MRCX01000053">
    <property type="protein sequence ID" value="RKK76404.1"/>
    <property type="molecule type" value="Genomic_DNA"/>
</dbReference>
<reference evidence="1 2" key="1">
    <citation type="journal article" date="2018" name="Sci. Rep.">
        <title>Characterisation of pathogen-specific regions and novel effector candidates in Fusarium oxysporum f. sp. cepae.</title>
        <authorList>
            <person name="Armitage A.D."/>
            <person name="Taylor A."/>
            <person name="Sobczyk M.K."/>
            <person name="Baxter L."/>
            <person name="Greenfield B.P."/>
            <person name="Bates H.J."/>
            <person name="Wilson F."/>
            <person name="Jackson A.C."/>
            <person name="Ott S."/>
            <person name="Harrison R.J."/>
            <person name="Clarkson J.P."/>
        </authorList>
    </citation>
    <scope>NUCLEOTIDE SEQUENCE [LARGE SCALE GENOMIC DNA]</scope>
    <source>
        <strain evidence="1 2">Fo_A13</strain>
    </source>
</reference>
<proteinExistence type="predicted"/>